<sequence length="213" mass="24149">MEFIQLLTPSERAEWEALTSPLAIQNFLDSLPYVGEERNRSPLSVLRDRQCHCLDGGLFAALALSQLGFPPLIMDLVPESGKDDDHVLAIYRINGCYGAIAKSNFVGLRFREPVYRSLRELAMSYFEMFYNITGEKTLRGYTRPMNLNRFKHLNWAVDENHVAVVVQHFYSRKSIPLISSQAVALLSPVDRRSYEAGMLGTNFEGLYRPAVGL</sequence>
<comment type="caution">
    <text evidence="1">The sequence shown here is derived from an EMBL/GenBank/DDBJ whole genome shotgun (WGS) entry which is preliminary data.</text>
</comment>
<name>A0A7C4KZ10_9CHLR</name>
<accession>A0A7C4KZ10</accession>
<protein>
    <recommendedName>
        <fullName evidence="2">Transglutaminase-like domain-containing protein</fullName>
    </recommendedName>
</protein>
<proteinExistence type="predicted"/>
<dbReference type="AlphaFoldDB" id="A0A7C4KZ10"/>
<evidence type="ECO:0008006" key="2">
    <source>
        <dbReference type="Google" id="ProtNLM"/>
    </source>
</evidence>
<evidence type="ECO:0000313" key="1">
    <source>
        <dbReference type="EMBL" id="HGS86982.1"/>
    </source>
</evidence>
<dbReference type="EMBL" id="DSXR01000052">
    <property type="protein sequence ID" value="HGS86982.1"/>
    <property type="molecule type" value="Genomic_DNA"/>
</dbReference>
<organism evidence="1">
    <name type="scientific">Bellilinea caldifistulae</name>
    <dbReference type="NCBI Taxonomy" id="360411"/>
    <lineage>
        <taxon>Bacteria</taxon>
        <taxon>Bacillati</taxon>
        <taxon>Chloroflexota</taxon>
        <taxon>Anaerolineae</taxon>
        <taxon>Anaerolineales</taxon>
        <taxon>Anaerolineaceae</taxon>
        <taxon>Bellilinea</taxon>
    </lineage>
</organism>
<gene>
    <name evidence="1" type="ORF">ENT17_05120</name>
</gene>
<reference evidence="1" key="1">
    <citation type="journal article" date="2020" name="mSystems">
        <title>Genome- and Community-Level Interaction Insights into Carbon Utilization and Element Cycling Functions of Hydrothermarchaeota in Hydrothermal Sediment.</title>
        <authorList>
            <person name="Zhou Z."/>
            <person name="Liu Y."/>
            <person name="Xu W."/>
            <person name="Pan J."/>
            <person name="Luo Z.H."/>
            <person name="Li M."/>
        </authorList>
    </citation>
    <scope>NUCLEOTIDE SEQUENCE [LARGE SCALE GENOMIC DNA]</scope>
    <source>
        <strain evidence="1">SpSt-556</strain>
    </source>
</reference>